<accession>A0A6J1NWL0</accession>
<dbReference type="OrthoDB" id="6615663at2759"/>
<proteinExistence type="predicted"/>
<dbReference type="InterPro" id="IPR028022">
    <property type="entry name" value="DUF4600"/>
</dbReference>
<name>A0A6J1NWL0_BICAN</name>
<evidence type="ECO:0000313" key="3">
    <source>
        <dbReference type="RefSeq" id="XP_023951089.1"/>
    </source>
</evidence>
<dbReference type="KEGG" id="bany:112055292"/>
<evidence type="ECO:0000256" key="1">
    <source>
        <dbReference type="SAM" id="Coils"/>
    </source>
</evidence>
<keyword evidence="1" id="KW-0175">Coiled coil</keyword>
<dbReference type="RefSeq" id="XP_023951089.1">
    <property type="nucleotide sequence ID" value="XM_024095321.2"/>
</dbReference>
<dbReference type="AlphaFoldDB" id="A0A6J1NWL0"/>
<sequence length="207" mass="24529">MNDTEIENLKTELEHEKTCRESAAWQNGELEKQIVYIQDELRKTDHPWDSDIDLQKESLRHKQLLEAIDTLKEQLPILKDKIKGAKICGPDCKLKHDDLNINLDILTPAELLRTVKRFERLKTDLISTLRSKEWRLDSESKLFVRVNDQRTYLQNELLICQNNIMRLQRNGSYWQHVPRKNDERVLDPKRGPIRKIFGNERLPPIIT</sequence>
<organism evidence="2 3">
    <name type="scientific">Bicyclus anynana</name>
    <name type="common">Squinting bush brown butterfly</name>
    <dbReference type="NCBI Taxonomy" id="110368"/>
    <lineage>
        <taxon>Eukaryota</taxon>
        <taxon>Metazoa</taxon>
        <taxon>Ecdysozoa</taxon>
        <taxon>Arthropoda</taxon>
        <taxon>Hexapoda</taxon>
        <taxon>Insecta</taxon>
        <taxon>Pterygota</taxon>
        <taxon>Neoptera</taxon>
        <taxon>Endopterygota</taxon>
        <taxon>Lepidoptera</taxon>
        <taxon>Glossata</taxon>
        <taxon>Ditrysia</taxon>
        <taxon>Papilionoidea</taxon>
        <taxon>Nymphalidae</taxon>
        <taxon>Satyrinae</taxon>
        <taxon>Satyrini</taxon>
        <taxon>Mycalesina</taxon>
        <taxon>Bicyclus</taxon>
    </lineage>
</organism>
<gene>
    <name evidence="3" type="primary">LOC112055292</name>
</gene>
<evidence type="ECO:0000313" key="2">
    <source>
        <dbReference type="Proteomes" id="UP001652582"/>
    </source>
</evidence>
<dbReference type="Proteomes" id="UP001652582">
    <property type="component" value="Chromosome 23"/>
</dbReference>
<feature type="coiled-coil region" evidence="1">
    <location>
        <begin position="54"/>
        <end position="81"/>
    </location>
</feature>
<dbReference type="GeneID" id="112055292"/>
<protein>
    <submittedName>
        <fullName evidence="3">Uncharacterized protein LOC112055292</fullName>
    </submittedName>
</protein>
<reference evidence="3" key="1">
    <citation type="submission" date="2025-08" db="UniProtKB">
        <authorList>
            <consortium name="RefSeq"/>
        </authorList>
    </citation>
    <scope>IDENTIFICATION</scope>
</reference>
<keyword evidence="2" id="KW-1185">Reference proteome</keyword>
<dbReference type="Pfam" id="PF15372">
    <property type="entry name" value="DUF4600"/>
    <property type="match status" value="1"/>
</dbReference>